<accession>A0A412FCE6</accession>
<evidence type="ECO:0008006" key="3">
    <source>
        <dbReference type="Google" id="ProtNLM"/>
    </source>
</evidence>
<gene>
    <name evidence="1" type="ORF">DWY29_14760</name>
</gene>
<proteinExistence type="predicted"/>
<sequence>MKNTSYKNKQFVLLGMTFLSVAGIAGCSKVELAQSTVTLELGDELSENVADYLQDPDEKILKGASLDLSAVDETKVGSYNAAVAYDGKNYPFTVEVKDTTSPQCKAKDYIYMQPGTLIVDDLVTEIKDASETSSGIVSCERKDDLAACDYDDMLQKKAVVDTTDSYDEADYQESVQLDEEGCYEVTAQVKDSEGNFTDITLNVYVDGTAPELAQNVIDLDVDASVISIDDINTDDAEKIADMLHELPDFSNAEWAAASDAFCGDNAISYEYEQKSFNLQKENPVEVLNVHCTVQDQAGNEKKADYEVTVTYTGLDAAALIEKTGLILQTSDDTANEKKPEVVIINLEQQILKKFQRLVKIRM</sequence>
<dbReference type="PROSITE" id="PS51257">
    <property type="entry name" value="PROKAR_LIPOPROTEIN"/>
    <property type="match status" value="1"/>
</dbReference>
<dbReference type="RefSeq" id="WP_118127204.1">
    <property type="nucleotide sequence ID" value="NZ_QRUN01000031.1"/>
</dbReference>
<dbReference type="AlphaFoldDB" id="A0A412FCE6"/>
<reference evidence="1 2" key="1">
    <citation type="submission" date="2018-08" db="EMBL/GenBank/DDBJ databases">
        <title>A genome reference for cultivated species of the human gut microbiota.</title>
        <authorList>
            <person name="Zou Y."/>
            <person name="Xue W."/>
            <person name="Luo G."/>
        </authorList>
    </citation>
    <scope>NUCLEOTIDE SEQUENCE [LARGE SCALE GENOMIC DNA]</scope>
    <source>
        <strain evidence="1 2">AF24-4</strain>
    </source>
</reference>
<protein>
    <recommendedName>
        <fullName evidence="3">Ig-like domain-containing protein</fullName>
    </recommendedName>
</protein>
<organism evidence="1 2">
    <name type="scientific">Roseburia inulinivorans</name>
    <dbReference type="NCBI Taxonomy" id="360807"/>
    <lineage>
        <taxon>Bacteria</taxon>
        <taxon>Bacillati</taxon>
        <taxon>Bacillota</taxon>
        <taxon>Clostridia</taxon>
        <taxon>Lachnospirales</taxon>
        <taxon>Lachnospiraceae</taxon>
        <taxon>Roseburia</taxon>
    </lineage>
</organism>
<evidence type="ECO:0000313" key="1">
    <source>
        <dbReference type="EMBL" id="RGR65383.1"/>
    </source>
</evidence>
<dbReference type="Proteomes" id="UP000285820">
    <property type="component" value="Unassembled WGS sequence"/>
</dbReference>
<comment type="caution">
    <text evidence="1">The sequence shown here is derived from an EMBL/GenBank/DDBJ whole genome shotgun (WGS) entry which is preliminary data.</text>
</comment>
<name>A0A412FCE6_9FIRM</name>
<dbReference type="EMBL" id="QRUN01000031">
    <property type="protein sequence ID" value="RGR65383.1"/>
    <property type="molecule type" value="Genomic_DNA"/>
</dbReference>
<evidence type="ECO:0000313" key="2">
    <source>
        <dbReference type="Proteomes" id="UP000285820"/>
    </source>
</evidence>